<dbReference type="CDD" id="cd03801">
    <property type="entry name" value="GT4_PimA-like"/>
    <property type="match status" value="1"/>
</dbReference>
<dbReference type="Pfam" id="PF13439">
    <property type="entry name" value="Glyco_transf_4"/>
    <property type="match status" value="1"/>
</dbReference>
<dbReference type="RefSeq" id="WP_117775590.1">
    <property type="nucleotide sequence ID" value="NZ_JAXFLQ010000037.1"/>
</dbReference>
<dbReference type="GO" id="GO:0016757">
    <property type="term" value="F:glycosyltransferase activity"/>
    <property type="evidence" value="ECO:0007669"/>
    <property type="project" value="InterPro"/>
</dbReference>
<dbReference type="InterPro" id="IPR050194">
    <property type="entry name" value="Glycosyltransferase_grp1"/>
</dbReference>
<proteinExistence type="predicted"/>
<dbReference type="PANTHER" id="PTHR45947">
    <property type="entry name" value="SULFOQUINOVOSYL TRANSFERASE SQD2"/>
    <property type="match status" value="1"/>
</dbReference>
<dbReference type="Proteomes" id="UP000286063">
    <property type="component" value="Unassembled WGS sequence"/>
</dbReference>
<comment type="caution">
    <text evidence="3">The sequence shown here is derived from an EMBL/GenBank/DDBJ whole genome shotgun (WGS) entry which is preliminary data.</text>
</comment>
<accession>A0A413IIR9</accession>
<sequence length="395" mass="46166">MKIVHIAHTYLDNYSYQENELPEVQARLGSEVTVISTQDYAHCFNYQVPDLSLLDSYCYYIGQCKIVRLPLKFNVNYRFAMYKGLFKTLVAEHPDLIFFHEIPYFCLWDVIKYLKKEPHCQLFVDYHCDEYNSGHNMLSRLFLHKCLYRLMVKLTDKYVKIRYVVTPSTGIFIKKMYGIDDSKIKLLPLGGDLKKMNVCNAAKIRKEIRAELGINDQDILIVSAGKMNREKNIHLLIQAYNKLIKTRDVKLLLVGSVENAQYLGELKKLAHNDPNVFFLGWQSSSMVYNFFMASDIACFPGSQSVLWQQAICCGLPLICKYWEGSEYLNVAHNVLFVQKDTVDELQKQIQYLISNPQILEKMKHVVEMEAREYFNYDRIAMSISEDYYLQKSVLE</sequence>
<organism evidence="3 4">
    <name type="scientific">Butyricimonas virosa</name>
    <dbReference type="NCBI Taxonomy" id="544645"/>
    <lineage>
        <taxon>Bacteria</taxon>
        <taxon>Pseudomonadati</taxon>
        <taxon>Bacteroidota</taxon>
        <taxon>Bacteroidia</taxon>
        <taxon>Bacteroidales</taxon>
        <taxon>Odoribacteraceae</taxon>
        <taxon>Butyricimonas</taxon>
    </lineage>
</organism>
<feature type="domain" description="Glycosyltransferase subfamily 4-like N-terminal" evidence="2">
    <location>
        <begin position="25"/>
        <end position="194"/>
    </location>
</feature>
<dbReference type="EMBL" id="QSCR01000041">
    <property type="protein sequence ID" value="RGY12695.1"/>
    <property type="molecule type" value="Genomic_DNA"/>
</dbReference>
<name>A0A413IIR9_9BACT</name>
<reference evidence="3 4" key="1">
    <citation type="submission" date="2018-08" db="EMBL/GenBank/DDBJ databases">
        <title>A genome reference for cultivated species of the human gut microbiota.</title>
        <authorList>
            <person name="Zou Y."/>
            <person name="Xue W."/>
            <person name="Luo G."/>
        </authorList>
    </citation>
    <scope>NUCLEOTIDE SEQUENCE [LARGE SCALE GENOMIC DNA]</scope>
    <source>
        <strain evidence="3 4">OF02-7</strain>
    </source>
</reference>
<keyword evidence="3" id="KW-0808">Transferase</keyword>
<evidence type="ECO:0000313" key="4">
    <source>
        <dbReference type="Proteomes" id="UP000286063"/>
    </source>
</evidence>
<evidence type="ECO:0000259" key="1">
    <source>
        <dbReference type="Pfam" id="PF00534"/>
    </source>
</evidence>
<evidence type="ECO:0000259" key="2">
    <source>
        <dbReference type="Pfam" id="PF13439"/>
    </source>
</evidence>
<protein>
    <submittedName>
        <fullName evidence="3">Glycosyltransferase</fullName>
    </submittedName>
</protein>
<dbReference type="SUPFAM" id="SSF53756">
    <property type="entry name" value="UDP-Glycosyltransferase/glycogen phosphorylase"/>
    <property type="match status" value="1"/>
</dbReference>
<dbReference type="PANTHER" id="PTHR45947:SF3">
    <property type="entry name" value="SULFOQUINOVOSYL TRANSFERASE SQD2"/>
    <property type="match status" value="1"/>
</dbReference>
<dbReference type="AlphaFoldDB" id="A0A413IIR9"/>
<feature type="domain" description="Glycosyl transferase family 1" evidence="1">
    <location>
        <begin position="205"/>
        <end position="363"/>
    </location>
</feature>
<dbReference type="OrthoDB" id="9816424at2"/>
<evidence type="ECO:0000313" key="3">
    <source>
        <dbReference type="EMBL" id="RGY12695.1"/>
    </source>
</evidence>
<dbReference type="InterPro" id="IPR028098">
    <property type="entry name" value="Glyco_trans_4-like_N"/>
</dbReference>
<dbReference type="InterPro" id="IPR001296">
    <property type="entry name" value="Glyco_trans_1"/>
</dbReference>
<dbReference type="Gene3D" id="3.40.50.2000">
    <property type="entry name" value="Glycogen Phosphorylase B"/>
    <property type="match status" value="2"/>
</dbReference>
<gene>
    <name evidence="3" type="ORF">DXA50_17370</name>
</gene>
<dbReference type="Pfam" id="PF00534">
    <property type="entry name" value="Glycos_transf_1"/>
    <property type="match status" value="1"/>
</dbReference>